<evidence type="ECO:0000256" key="6">
    <source>
        <dbReference type="ARBA" id="ARBA00022764"/>
    </source>
</evidence>
<dbReference type="InterPro" id="IPR001940">
    <property type="entry name" value="Peptidase_S1C"/>
</dbReference>
<dbReference type="SUPFAM" id="SSF50156">
    <property type="entry name" value="PDZ domain-like"/>
    <property type="match status" value="2"/>
</dbReference>
<reference evidence="10 11" key="1">
    <citation type="submission" date="2019-01" db="EMBL/GenBank/DDBJ databases">
        <title>Lujinxingia litoralis gen. nov., sp. nov. and Lujinxingia sediminis gen. nov., sp. nov., new members in the order Bradymonadales, isolated from coastal sediment.</title>
        <authorList>
            <person name="Li C.-M."/>
        </authorList>
    </citation>
    <scope>NUCLEOTIDE SEQUENCE [LARGE SCALE GENOMIC DNA]</scope>
    <source>
        <strain evidence="10 11">SEH01</strain>
    </source>
</reference>
<dbReference type="Pfam" id="PF17820">
    <property type="entry name" value="PDZ_6"/>
    <property type="match status" value="1"/>
</dbReference>
<dbReference type="EMBL" id="SADD01000017">
    <property type="protein sequence ID" value="RVU41494.1"/>
    <property type="molecule type" value="Genomic_DNA"/>
</dbReference>
<dbReference type="PROSITE" id="PS50106">
    <property type="entry name" value="PDZ"/>
    <property type="match status" value="2"/>
</dbReference>
<dbReference type="InterPro" id="IPR001478">
    <property type="entry name" value="PDZ"/>
</dbReference>
<dbReference type="InterPro" id="IPR011782">
    <property type="entry name" value="Pept_S1C_Do"/>
</dbReference>
<evidence type="ECO:0000256" key="7">
    <source>
        <dbReference type="ARBA" id="ARBA00022801"/>
    </source>
</evidence>
<comment type="similarity">
    <text evidence="2">Belongs to the peptidase S1C family.</text>
</comment>
<comment type="subcellular location">
    <subcellularLocation>
        <location evidence="1">Periplasm</location>
    </subcellularLocation>
</comment>
<dbReference type="InterPro" id="IPR009003">
    <property type="entry name" value="Peptidase_S1_PA"/>
</dbReference>
<dbReference type="SUPFAM" id="SSF50494">
    <property type="entry name" value="Trypsin-like serine proteases"/>
    <property type="match status" value="1"/>
</dbReference>
<evidence type="ECO:0000256" key="5">
    <source>
        <dbReference type="ARBA" id="ARBA00022737"/>
    </source>
</evidence>
<dbReference type="Proteomes" id="UP000282926">
    <property type="component" value="Unassembled WGS sequence"/>
</dbReference>
<comment type="caution">
    <text evidence="10">The sequence shown here is derived from an EMBL/GenBank/DDBJ whole genome shotgun (WGS) entry which is preliminary data.</text>
</comment>
<dbReference type="PANTHER" id="PTHR22939:SF129">
    <property type="entry name" value="SERINE PROTEASE HTRA2, MITOCHONDRIAL"/>
    <property type="match status" value="1"/>
</dbReference>
<dbReference type="InterPro" id="IPR036034">
    <property type="entry name" value="PDZ_sf"/>
</dbReference>
<feature type="domain" description="PDZ" evidence="9">
    <location>
        <begin position="486"/>
        <end position="565"/>
    </location>
</feature>
<name>A0ABY0CNF0_9DELT</name>
<keyword evidence="6" id="KW-0574">Periplasm</keyword>
<dbReference type="CDD" id="cd10839">
    <property type="entry name" value="cpPDZ1_DegP-like"/>
    <property type="match status" value="1"/>
</dbReference>
<evidence type="ECO:0000256" key="1">
    <source>
        <dbReference type="ARBA" id="ARBA00004418"/>
    </source>
</evidence>
<evidence type="ECO:0000256" key="3">
    <source>
        <dbReference type="ARBA" id="ARBA00022670"/>
    </source>
</evidence>
<dbReference type="Gene3D" id="2.30.42.10">
    <property type="match status" value="2"/>
</dbReference>
<dbReference type="Pfam" id="PF13365">
    <property type="entry name" value="Trypsin_2"/>
    <property type="match status" value="1"/>
</dbReference>
<keyword evidence="8" id="KW-0720">Serine protease</keyword>
<organism evidence="10 11">
    <name type="scientific">Lujinxingia sediminis</name>
    <dbReference type="NCBI Taxonomy" id="2480984"/>
    <lineage>
        <taxon>Bacteria</taxon>
        <taxon>Deltaproteobacteria</taxon>
        <taxon>Bradymonadales</taxon>
        <taxon>Lujinxingiaceae</taxon>
        <taxon>Lujinxingia</taxon>
    </lineage>
</organism>
<keyword evidence="4" id="KW-0732">Signal</keyword>
<sequence>MWLREPSGRWGRIEPDVRLRALAPTKKGCRGEGMILNFRRVESPPWPTPARWMAEMMMNPVLRREEDPMRKAPWMIAMLAATGVACFQPETSPDPEVSAPTAEEVRVAMSPHPDEAAGPTGRDLQVSSAEMAMRLELPDVVEKVMPSVVGINTERSVRQMASPFGRSPFGGHPFFGPRGVPQQPQERVQEGLGSGVIVDAEGIVLTNNHVIEGADTIRLTLDDGREFEAEVVGTDPQSDIAVLRFMEAPDDLKAIAFGDSDALRLAESVVAIGNPFGLSSTVTLGIVSAKGRGNMGIVDYEDFIQTDAAINPGNSGGALVNLRGELVGINTAILSKSGGYQGVGFAIPSKMARGIMESLVETGKVSRGWLGVMIQELTPQLASALELPESARGVVVSDVQPESPAARTGLQRGDLITSIAGRSVTSPGELKNRVGMAQPGTEVEIAYLREGQAMKGHLQLGAQEDAAGVASGPGGTPGFAPSPVDGLSLQALNDELRAQLRVPPALRQGVAVTDVAPGSEAARLRLRPGDVILEVNRRPVSSPADVSQRWQASRGQVLVLLYRQGATIFMTLPAN</sequence>
<dbReference type="InterPro" id="IPR041489">
    <property type="entry name" value="PDZ_6"/>
</dbReference>
<proteinExistence type="inferred from homology"/>
<evidence type="ECO:0000313" key="11">
    <source>
        <dbReference type="Proteomes" id="UP000282926"/>
    </source>
</evidence>
<dbReference type="PANTHER" id="PTHR22939">
    <property type="entry name" value="SERINE PROTEASE FAMILY S1C HTRA-RELATED"/>
    <property type="match status" value="1"/>
</dbReference>
<dbReference type="Pfam" id="PF13180">
    <property type="entry name" value="PDZ_2"/>
    <property type="match status" value="1"/>
</dbReference>
<feature type="domain" description="PDZ" evidence="9">
    <location>
        <begin position="359"/>
        <end position="451"/>
    </location>
</feature>
<dbReference type="PRINTS" id="PR00834">
    <property type="entry name" value="PROTEASES2C"/>
</dbReference>
<keyword evidence="7" id="KW-0378">Hydrolase</keyword>
<keyword evidence="3" id="KW-0645">Protease</keyword>
<dbReference type="NCBIfam" id="TIGR02037">
    <property type="entry name" value="degP_htrA_DO"/>
    <property type="match status" value="1"/>
</dbReference>
<protein>
    <submittedName>
        <fullName evidence="10">DegQ family serine endoprotease</fullName>
    </submittedName>
</protein>
<evidence type="ECO:0000256" key="2">
    <source>
        <dbReference type="ARBA" id="ARBA00010541"/>
    </source>
</evidence>
<keyword evidence="5" id="KW-0677">Repeat</keyword>
<evidence type="ECO:0000256" key="8">
    <source>
        <dbReference type="ARBA" id="ARBA00022825"/>
    </source>
</evidence>
<dbReference type="Gene3D" id="2.40.10.120">
    <property type="match status" value="1"/>
</dbReference>
<gene>
    <name evidence="10" type="ORF">EA187_18660</name>
</gene>
<evidence type="ECO:0000313" key="10">
    <source>
        <dbReference type="EMBL" id="RVU41494.1"/>
    </source>
</evidence>
<dbReference type="SMART" id="SM00228">
    <property type="entry name" value="PDZ"/>
    <property type="match status" value="2"/>
</dbReference>
<keyword evidence="11" id="KW-1185">Reference proteome</keyword>
<accession>A0ABY0CNF0</accession>
<evidence type="ECO:0000256" key="4">
    <source>
        <dbReference type="ARBA" id="ARBA00022729"/>
    </source>
</evidence>
<evidence type="ECO:0000259" key="9">
    <source>
        <dbReference type="PROSITE" id="PS50106"/>
    </source>
</evidence>